<reference evidence="3" key="1">
    <citation type="submission" date="2024-04" db="UniProtKB">
        <authorList>
            <consortium name="EnsemblMetazoa"/>
        </authorList>
    </citation>
    <scope>IDENTIFICATION</scope>
    <source>
        <strain evidence="3">EBRO</strain>
    </source>
</reference>
<protein>
    <recommendedName>
        <fullName evidence="5">Secreted protein</fullName>
    </recommendedName>
</protein>
<sequence length="402" mass="44621">AGDNVLLLLLLLLLHALDVRERFLGRGYEARPTLLHPPLVLVLLVEALVVGRVAATRVCREDGARLAVLLGRRSAVNVVVLEGGDGGRLALRLRHRQPLEVRVVDGELGVVPLQHPDGRPLDAELADTVAVRLPVRAADNLHVVERLQVADLEQHHRHVVHEQQRVAVAGRVRHQRPVVDDGRAGHDGPGALVHLHDVEQPVGEGRDQHEGQRGRAEQEDARHRGDRLAEEQRPQTNGEQEQAGGQRHQHALALRVARQQLQTLGLRQLEALEGGWEKTDFRQHHHHQRADERHQAQQHRETPLEVPLAGKADPPVVRHLEVADVLHRDALLGRVAGDCRRVIAPRFVLRQDGHLDDLLPVPAILAQVDARLERCHIGTLVVVAARMVVAAVAVRMPRSVRT</sequence>
<dbReference type="AlphaFoldDB" id="A0AAG5DNN5"/>
<evidence type="ECO:0008006" key="5">
    <source>
        <dbReference type="Google" id="ProtNLM"/>
    </source>
</evidence>
<evidence type="ECO:0000313" key="4">
    <source>
        <dbReference type="Proteomes" id="UP000075880"/>
    </source>
</evidence>
<feature type="region of interest" description="Disordered" evidence="1">
    <location>
        <begin position="281"/>
        <end position="302"/>
    </location>
</feature>
<feature type="signal peptide" evidence="2">
    <location>
        <begin position="1"/>
        <end position="21"/>
    </location>
</feature>
<name>A0AAG5DNN5_ANOAO</name>
<feature type="chain" id="PRO_5042583520" description="Secreted protein" evidence="2">
    <location>
        <begin position="22"/>
        <end position="402"/>
    </location>
</feature>
<feature type="compositionally biased region" description="Basic and acidic residues" evidence="1">
    <location>
        <begin position="289"/>
        <end position="302"/>
    </location>
</feature>
<keyword evidence="4" id="KW-1185">Reference proteome</keyword>
<accession>A0AAG5DNN5</accession>
<keyword evidence="2" id="KW-0732">Signal</keyword>
<evidence type="ECO:0000313" key="3">
    <source>
        <dbReference type="EnsemblMetazoa" id="ENSAATROPP012917"/>
    </source>
</evidence>
<proteinExistence type="predicted"/>
<feature type="region of interest" description="Disordered" evidence="1">
    <location>
        <begin position="203"/>
        <end position="250"/>
    </location>
</feature>
<dbReference type="Proteomes" id="UP000075880">
    <property type="component" value="Unassembled WGS sequence"/>
</dbReference>
<feature type="compositionally biased region" description="Basic and acidic residues" evidence="1">
    <location>
        <begin position="203"/>
        <end position="233"/>
    </location>
</feature>
<evidence type="ECO:0000256" key="2">
    <source>
        <dbReference type="SAM" id="SignalP"/>
    </source>
</evidence>
<evidence type="ECO:0000256" key="1">
    <source>
        <dbReference type="SAM" id="MobiDB-lite"/>
    </source>
</evidence>
<dbReference type="EnsemblMetazoa" id="ENSAATROPT014169">
    <property type="protein sequence ID" value="ENSAATROPP012917"/>
    <property type="gene ID" value="ENSAATROPG011490"/>
</dbReference>
<organism evidence="3 4">
    <name type="scientific">Anopheles atroparvus</name>
    <name type="common">European mosquito</name>
    <dbReference type="NCBI Taxonomy" id="41427"/>
    <lineage>
        <taxon>Eukaryota</taxon>
        <taxon>Metazoa</taxon>
        <taxon>Ecdysozoa</taxon>
        <taxon>Arthropoda</taxon>
        <taxon>Hexapoda</taxon>
        <taxon>Insecta</taxon>
        <taxon>Pterygota</taxon>
        <taxon>Neoptera</taxon>
        <taxon>Endopterygota</taxon>
        <taxon>Diptera</taxon>
        <taxon>Nematocera</taxon>
        <taxon>Culicoidea</taxon>
        <taxon>Culicidae</taxon>
        <taxon>Anophelinae</taxon>
        <taxon>Anopheles</taxon>
    </lineage>
</organism>